<dbReference type="GO" id="GO:0009117">
    <property type="term" value="P:nucleotide metabolic process"/>
    <property type="evidence" value="ECO:0007669"/>
    <property type="project" value="UniProtKB-KW"/>
</dbReference>
<feature type="domain" description="Adenosine deaminase" evidence="6">
    <location>
        <begin position="14"/>
        <end position="334"/>
    </location>
</feature>
<dbReference type="PANTHER" id="PTHR43114">
    <property type="entry name" value="ADENINE DEAMINASE"/>
    <property type="match status" value="1"/>
</dbReference>
<dbReference type="GO" id="GO:0008270">
    <property type="term" value="F:zinc ion binding"/>
    <property type="evidence" value="ECO:0007669"/>
    <property type="project" value="UniProtKB-UniRule"/>
</dbReference>
<dbReference type="Pfam" id="PF00962">
    <property type="entry name" value="A_deaminase"/>
    <property type="match status" value="1"/>
</dbReference>
<reference evidence="7 8" key="1">
    <citation type="submission" date="2019-04" db="EMBL/GenBank/DDBJ databases">
        <title>Taxonomy of novel Haliea sp. from mangrove soil of West Coast of India.</title>
        <authorList>
            <person name="Verma A."/>
            <person name="Kumar P."/>
            <person name="Krishnamurthi S."/>
        </authorList>
    </citation>
    <scope>NUCLEOTIDE SEQUENCE [LARGE SCALE GENOMIC DNA]</scope>
    <source>
        <strain evidence="7 8">SAOS-164</strain>
    </source>
</reference>
<dbReference type="Gene3D" id="3.20.20.140">
    <property type="entry name" value="Metal-dependent hydrolases"/>
    <property type="match status" value="1"/>
</dbReference>
<dbReference type="EMBL" id="SRLE01000005">
    <property type="protein sequence ID" value="TGD74613.1"/>
    <property type="molecule type" value="Genomic_DNA"/>
</dbReference>
<feature type="binding site" evidence="5">
    <location>
        <position position="199"/>
    </location>
    <ligand>
        <name>Zn(2+)</name>
        <dbReference type="ChEBI" id="CHEBI:29105"/>
        <note>catalytic</note>
    </ligand>
</feature>
<evidence type="ECO:0000259" key="6">
    <source>
        <dbReference type="Pfam" id="PF00962"/>
    </source>
</evidence>
<dbReference type="InterPro" id="IPR032466">
    <property type="entry name" value="Metal_Hydrolase"/>
</dbReference>
<dbReference type="GO" id="GO:0000034">
    <property type="term" value="F:adenine deaminase activity"/>
    <property type="evidence" value="ECO:0007669"/>
    <property type="project" value="UniProtKB-UniRule"/>
</dbReference>
<evidence type="ECO:0000256" key="4">
    <source>
        <dbReference type="ARBA" id="ARBA00023080"/>
    </source>
</evidence>
<comment type="caution">
    <text evidence="7">The sequence shown here is derived from an EMBL/GenBank/DDBJ whole genome shotgun (WGS) entry which is preliminary data.</text>
</comment>
<dbReference type="InterPro" id="IPR028892">
    <property type="entry name" value="ADE"/>
</dbReference>
<protein>
    <recommendedName>
        <fullName evidence="5">Adenine deaminase</fullName>
        <shortName evidence="5">ADE</shortName>
        <ecNumber evidence="5">3.5.4.2</ecNumber>
    </recommendedName>
    <alternativeName>
        <fullName evidence="5">Adenine aminohydrolase</fullName>
        <shortName evidence="5">AAH</shortName>
    </alternativeName>
</protein>
<comment type="similarity">
    <text evidence="5">Belongs to the metallo-dependent hydrolases superfamily. Adenosine and AMP deaminases family. Adenine deaminase type 2 subfamily.</text>
</comment>
<evidence type="ECO:0000256" key="5">
    <source>
        <dbReference type="HAMAP-Rule" id="MF_01962"/>
    </source>
</evidence>
<evidence type="ECO:0000256" key="2">
    <source>
        <dbReference type="ARBA" id="ARBA00022801"/>
    </source>
</evidence>
<evidence type="ECO:0000256" key="3">
    <source>
        <dbReference type="ARBA" id="ARBA00022833"/>
    </source>
</evidence>
<evidence type="ECO:0000313" key="7">
    <source>
        <dbReference type="EMBL" id="TGD74613.1"/>
    </source>
</evidence>
<dbReference type="SUPFAM" id="SSF51556">
    <property type="entry name" value="Metallo-dependent hydrolases"/>
    <property type="match status" value="1"/>
</dbReference>
<feature type="binding site" evidence="5">
    <location>
        <position position="19"/>
    </location>
    <ligand>
        <name>Zn(2+)</name>
        <dbReference type="ChEBI" id="CHEBI:29105"/>
        <note>catalytic</note>
    </ligand>
</feature>
<accession>A0A4Z0M4K0</accession>
<organism evidence="7 8">
    <name type="scientific">Mangrovimicrobium sediminis</name>
    <dbReference type="NCBI Taxonomy" id="2562682"/>
    <lineage>
        <taxon>Bacteria</taxon>
        <taxon>Pseudomonadati</taxon>
        <taxon>Pseudomonadota</taxon>
        <taxon>Gammaproteobacteria</taxon>
        <taxon>Cellvibrionales</taxon>
        <taxon>Halieaceae</taxon>
        <taxon>Mangrovimicrobium</taxon>
    </lineage>
</organism>
<keyword evidence="3 5" id="KW-0862">Zinc</keyword>
<feature type="binding site" evidence="5">
    <location>
        <position position="281"/>
    </location>
    <ligand>
        <name>substrate</name>
    </ligand>
</feature>
<comment type="catalytic activity">
    <reaction evidence="5">
        <text>adenine + H2O + H(+) = hypoxanthine + NH4(+)</text>
        <dbReference type="Rhea" id="RHEA:23688"/>
        <dbReference type="ChEBI" id="CHEBI:15377"/>
        <dbReference type="ChEBI" id="CHEBI:15378"/>
        <dbReference type="ChEBI" id="CHEBI:16708"/>
        <dbReference type="ChEBI" id="CHEBI:17368"/>
        <dbReference type="ChEBI" id="CHEBI:28938"/>
        <dbReference type="EC" id="3.5.4.2"/>
    </reaction>
</comment>
<dbReference type="EC" id="3.5.4.2" evidence="5"/>
<keyword evidence="8" id="KW-1185">Reference proteome</keyword>
<dbReference type="AlphaFoldDB" id="A0A4Z0M4K0"/>
<dbReference type="RefSeq" id="WP_135441571.1">
    <property type="nucleotide sequence ID" value="NZ_SRLE01000005.1"/>
</dbReference>
<dbReference type="PANTHER" id="PTHR43114:SF6">
    <property type="entry name" value="ADENINE DEAMINASE"/>
    <property type="match status" value="1"/>
</dbReference>
<comment type="function">
    <text evidence="5">Catalyzes the hydrolytic deamination of adenine to hypoxanthine. Plays an important role in the purine salvage pathway and in nitrogen catabolism.</text>
</comment>
<keyword evidence="1 5" id="KW-0479">Metal-binding</keyword>
<dbReference type="NCBIfam" id="TIGR01430">
    <property type="entry name" value="aden_deam"/>
    <property type="match status" value="1"/>
</dbReference>
<dbReference type="OrthoDB" id="105475at2"/>
<dbReference type="GO" id="GO:0006146">
    <property type="term" value="P:adenine catabolic process"/>
    <property type="evidence" value="ECO:0007669"/>
    <property type="project" value="UniProtKB-UniRule"/>
</dbReference>
<proteinExistence type="inferred from homology"/>
<evidence type="ECO:0000256" key="1">
    <source>
        <dbReference type="ARBA" id="ARBA00022723"/>
    </source>
</evidence>
<dbReference type="HAMAP" id="MF_01962">
    <property type="entry name" value="Adenine_deaminase"/>
    <property type="match status" value="1"/>
</dbReference>
<comment type="cofactor">
    <cofactor evidence="5">
        <name>Zn(2+)</name>
        <dbReference type="ChEBI" id="CHEBI:29105"/>
    </cofactor>
    <text evidence="5">Binds 1 zinc ion per subunit.</text>
</comment>
<feature type="binding site" evidence="5">
    <location>
        <position position="280"/>
    </location>
    <ligand>
        <name>Zn(2+)</name>
        <dbReference type="ChEBI" id="CHEBI:29105"/>
        <note>catalytic</note>
    </ligand>
</feature>
<dbReference type="Proteomes" id="UP000298050">
    <property type="component" value="Unassembled WGS sequence"/>
</dbReference>
<keyword evidence="2 5" id="KW-0378">Hydrolase</keyword>
<feature type="site" description="Important for catalytic activity" evidence="5">
    <location>
        <position position="223"/>
    </location>
</feature>
<sequence>MNDDTFARWLCAMPKAELHLHIDGSLQPERLLQLARKNGVSLPYTSIEAVEAAYDFADLQSFLDLYYLGASVLREEEDFYHLMMDYLLRCKAQNIVHAEIMVEPQTYAAQGVAMATIMAGFRRAIDEARAGWGQSVLLILSLLRHLPEDDALATLAAADAFREDFVAIGLASSERDFPPEGFARLYAAAREREYALTAHAGEEGPAANLRTALDLLGVQRIDHGVRCVDDPALVAELARRQVPLTVCPLSNVRLCVFESMAQHNILQLLEAGVMVTVNSDDPAYFGGYLNENFLALAQHLDLGREQAKTLLHNSFAASFLPAREQQRLREQLTQACAAH</sequence>
<feature type="binding site" evidence="5">
    <location>
        <position position="21"/>
    </location>
    <ligand>
        <name>Zn(2+)</name>
        <dbReference type="ChEBI" id="CHEBI:29105"/>
        <note>catalytic</note>
    </ligand>
</feature>
<feature type="active site" description="Proton donor" evidence="5">
    <location>
        <position position="202"/>
    </location>
</feature>
<dbReference type="NCBIfam" id="NF006850">
    <property type="entry name" value="PRK09358.1-6"/>
    <property type="match status" value="1"/>
</dbReference>
<dbReference type="GO" id="GO:0043103">
    <property type="term" value="P:hypoxanthine salvage"/>
    <property type="evidence" value="ECO:0007669"/>
    <property type="project" value="UniProtKB-UniRule"/>
</dbReference>
<name>A0A4Z0M4K0_9GAMM</name>
<dbReference type="InterPro" id="IPR001365">
    <property type="entry name" value="A_deaminase_dom"/>
</dbReference>
<dbReference type="InterPro" id="IPR006330">
    <property type="entry name" value="Ado/ade_deaminase"/>
</dbReference>
<dbReference type="GO" id="GO:0005829">
    <property type="term" value="C:cytosol"/>
    <property type="evidence" value="ECO:0007669"/>
    <property type="project" value="TreeGrafter"/>
</dbReference>
<keyword evidence="4 5" id="KW-0546">Nucleotide metabolism</keyword>
<gene>
    <name evidence="7" type="ORF">E4634_05260</name>
</gene>
<evidence type="ECO:0000313" key="8">
    <source>
        <dbReference type="Proteomes" id="UP000298050"/>
    </source>
</evidence>